<protein>
    <submittedName>
        <fullName evidence="2">Putative chorismate synthase</fullName>
    </submittedName>
</protein>
<proteinExistence type="predicted"/>
<sequence>MSDVVIRELASLNEMKDSETVQRLVWGEDDPVDASDLLLAIQHEGGLVAGAFDSQKMIGFIFGFPSATPGVQHSHRLAVLPEARGLKLGARMKWFQRDWCLARNITLVRWTYDPIRAVNAGLNIAGLGATSSTYHIDYYGPMVGINSGLPSDRIVADWQLDDPRVEARSQGQKLEFPANVQRVEIPGDIDRLLATNPAAAMNARLSLRKQLLTAFDEGKHIVGFDPQTPAYLLG</sequence>
<feature type="domain" description="N-acetyltransferase" evidence="1">
    <location>
        <begin position="4"/>
        <end position="150"/>
    </location>
</feature>
<dbReference type="PROSITE" id="PS51186">
    <property type="entry name" value="GNAT"/>
    <property type="match status" value="1"/>
</dbReference>
<dbReference type="PANTHER" id="PTHR41700:SF1">
    <property type="entry name" value="N-ACETYLTRANSFERASE DOMAIN-CONTAINING PROTEIN"/>
    <property type="match status" value="1"/>
</dbReference>
<name>A0A256F1Z7_9HYPH</name>
<dbReference type="InterPro" id="IPR000182">
    <property type="entry name" value="GNAT_dom"/>
</dbReference>
<dbReference type="CDD" id="cd04301">
    <property type="entry name" value="NAT_SF"/>
    <property type="match status" value="1"/>
</dbReference>
<gene>
    <name evidence="2" type="ORF">CEV33_3250</name>
</gene>
<evidence type="ECO:0000313" key="3">
    <source>
        <dbReference type="Proteomes" id="UP000216478"/>
    </source>
</evidence>
<dbReference type="OrthoDB" id="9797990at2"/>
<reference evidence="2 3" key="1">
    <citation type="submission" date="2017-07" db="EMBL/GenBank/DDBJ databases">
        <title>Phylogenetic study on the rhizospheric bacterium Ochrobactrum sp. A44.</title>
        <authorList>
            <person name="Krzyzanowska D.M."/>
            <person name="Ossowicki A."/>
            <person name="Rajewska M."/>
            <person name="Maciag T."/>
            <person name="Kaczynski Z."/>
            <person name="Czerwicka M."/>
            <person name="Jafra S."/>
        </authorList>
    </citation>
    <scope>NUCLEOTIDE SEQUENCE [LARGE SCALE GENOMIC DNA]</scope>
    <source>
        <strain evidence="2 3">OgA9a</strain>
    </source>
</reference>
<dbReference type="PANTHER" id="PTHR41700">
    <property type="entry name" value="GCN5-RELATED N-ACETYLTRANSFERASE"/>
    <property type="match status" value="1"/>
</dbReference>
<dbReference type="AlphaFoldDB" id="A0A256F1Z7"/>
<keyword evidence="3" id="KW-1185">Reference proteome</keyword>
<accession>A0A256F1Z7</accession>
<dbReference type="EMBL" id="NNRL01000166">
    <property type="protein sequence ID" value="OYR08441.1"/>
    <property type="molecule type" value="Genomic_DNA"/>
</dbReference>
<evidence type="ECO:0000313" key="2">
    <source>
        <dbReference type="EMBL" id="OYR08441.1"/>
    </source>
</evidence>
<dbReference type="RefSeq" id="WP_094542289.1">
    <property type="nucleotide sequence ID" value="NZ_JBHEER010000010.1"/>
</dbReference>
<dbReference type="Proteomes" id="UP000216478">
    <property type="component" value="Unassembled WGS sequence"/>
</dbReference>
<dbReference type="GO" id="GO:0016747">
    <property type="term" value="F:acyltransferase activity, transferring groups other than amino-acyl groups"/>
    <property type="evidence" value="ECO:0007669"/>
    <property type="project" value="InterPro"/>
</dbReference>
<dbReference type="InterPro" id="IPR038764">
    <property type="entry name" value="GNAT_N_AcTrfase_prd"/>
</dbReference>
<evidence type="ECO:0000259" key="1">
    <source>
        <dbReference type="PROSITE" id="PS51186"/>
    </source>
</evidence>
<organism evidence="2 3">
    <name type="scientific">Brucella grignonensis</name>
    <dbReference type="NCBI Taxonomy" id="94627"/>
    <lineage>
        <taxon>Bacteria</taxon>
        <taxon>Pseudomonadati</taxon>
        <taxon>Pseudomonadota</taxon>
        <taxon>Alphaproteobacteria</taxon>
        <taxon>Hyphomicrobiales</taxon>
        <taxon>Brucellaceae</taxon>
        <taxon>Brucella/Ochrobactrum group</taxon>
        <taxon>Brucella</taxon>
    </lineage>
</organism>
<dbReference type="Pfam" id="PF00583">
    <property type="entry name" value="Acetyltransf_1"/>
    <property type="match status" value="1"/>
</dbReference>
<dbReference type="SUPFAM" id="SSF55729">
    <property type="entry name" value="Acyl-CoA N-acyltransferases (Nat)"/>
    <property type="match status" value="1"/>
</dbReference>
<dbReference type="Gene3D" id="3.40.630.30">
    <property type="match status" value="1"/>
</dbReference>
<comment type="caution">
    <text evidence="2">The sequence shown here is derived from an EMBL/GenBank/DDBJ whole genome shotgun (WGS) entry which is preliminary data.</text>
</comment>
<dbReference type="InterPro" id="IPR016181">
    <property type="entry name" value="Acyl_CoA_acyltransferase"/>
</dbReference>